<gene>
    <name evidence="2" type="ORF">HICCMSTLAB_LOCUS8624</name>
</gene>
<evidence type="ECO:0000313" key="3">
    <source>
        <dbReference type="Proteomes" id="UP000786811"/>
    </source>
</evidence>
<name>A0A8J2HHY7_COTCN</name>
<sequence>MDNSSSFQRITHSQEKMHLEKTIEAEISEDNHVSDSDDNEYFLSHETAASDCYDTADEIALNEDDEKNDVAAKGLGMRAKNGTQWAATPSSEDQISFISWLMGILKIFILYFLIQDRMRDKATPI</sequence>
<dbReference type="AlphaFoldDB" id="A0A8J2HHY7"/>
<organism evidence="2 3">
    <name type="scientific">Cotesia congregata</name>
    <name type="common">Parasitoid wasp</name>
    <name type="synonym">Apanteles congregatus</name>
    <dbReference type="NCBI Taxonomy" id="51543"/>
    <lineage>
        <taxon>Eukaryota</taxon>
        <taxon>Metazoa</taxon>
        <taxon>Ecdysozoa</taxon>
        <taxon>Arthropoda</taxon>
        <taxon>Hexapoda</taxon>
        <taxon>Insecta</taxon>
        <taxon>Pterygota</taxon>
        <taxon>Neoptera</taxon>
        <taxon>Endopterygota</taxon>
        <taxon>Hymenoptera</taxon>
        <taxon>Apocrita</taxon>
        <taxon>Ichneumonoidea</taxon>
        <taxon>Braconidae</taxon>
        <taxon>Microgastrinae</taxon>
        <taxon>Cotesia</taxon>
    </lineage>
</organism>
<keyword evidence="3" id="KW-1185">Reference proteome</keyword>
<keyword evidence="1" id="KW-0472">Membrane</keyword>
<keyword evidence="1" id="KW-1133">Transmembrane helix</keyword>
<evidence type="ECO:0000313" key="2">
    <source>
        <dbReference type="EMBL" id="CAG5097271.1"/>
    </source>
</evidence>
<dbReference type="Proteomes" id="UP000786811">
    <property type="component" value="Unassembled WGS sequence"/>
</dbReference>
<dbReference type="EMBL" id="CAJNRD030001121">
    <property type="protein sequence ID" value="CAG5097271.1"/>
    <property type="molecule type" value="Genomic_DNA"/>
</dbReference>
<keyword evidence="1" id="KW-0812">Transmembrane</keyword>
<accession>A0A8J2HHY7</accession>
<reference evidence="2" key="1">
    <citation type="submission" date="2021-04" db="EMBL/GenBank/DDBJ databases">
        <authorList>
            <person name="Chebbi M.A.C M."/>
        </authorList>
    </citation>
    <scope>NUCLEOTIDE SEQUENCE</scope>
</reference>
<dbReference type="OrthoDB" id="7693791at2759"/>
<comment type="caution">
    <text evidence="2">The sequence shown here is derived from an EMBL/GenBank/DDBJ whole genome shotgun (WGS) entry which is preliminary data.</text>
</comment>
<feature type="transmembrane region" description="Helical" evidence="1">
    <location>
        <begin position="95"/>
        <end position="114"/>
    </location>
</feature>
<proteinExistence type="predicted"/>
<protein>
    <submittedName>
        <fullName evidence="2">Uncharacterized protein</fullName>
    </submittedName>
</protein>
<evidence type="ECO:0000256" key="1">
    <source>
        <dbReference type="SAM" id="Phobius"/>
    </source>
</evidence>